<dbReference type="KEGG" id="dgi:Desgi_4495"/>
<keyword evidence="3" id="KW-1133">Transmembrane helix</keyword>
<evidence type="ECO:0000256" key="3">
    <source>
        <dbReference type="SAM" id="Phobius"/>
    </source>
</evidence>
<dbReference type="InterPro" id="IPR010090">
    <property type="entry name" value="Phage_tape_meas"/>
</dbReference>
<dbReference type="Pfam" id="PF10145">
    <property type="entry name" value="PhageMin_Tail"/>
    <property type="match status" value="1"/>
</dbReference>
<sequence>MASVGDLSVRIFLDSQGFQEGISKLGTEMRKLQSEFKLASAQLGQHGSELDKLRLKSEHMTKETELQRQRVQTLEEAHRKAVETKGADARVTQELEIRLNQARARLVTMEQNLKDVNNQLTLQSSSWGKLGKELEAAGEKLQAVGKKMEAAGKELSTKVTAPLVGLGALATKASIDLETAFTGVIKTVDATEQELQELKQGFETMAKTVPIATTELYGIGEAAGQLGIKKENILRFSDVMAKLGVTTNMSSDQAATALARLANITQMPQTEFDRLGATIVALGNNLATTEAEIVEMGLRIAGAGSQVGLTEAQILSFAGALSSVGIEAESGGSAISRVMVDMANAVASGGQKLEQFAQVSGMSASQFQQAFEKDAAGAIISFIEGLDKTAKSGGNVFAVLEDLGLSEIRVRDALLRASGAGDLFRESLELGSEAWVENNALNKEAELRFGTTASKIQLFKNQLQLTASAFGDALLPVISKALEGITPLVQRFSELSDGAKTTILVVAGLAAAIGPLLLIGGKLIGVIGSVAGVLSTVSGAIAVATTGAVAATPAIGALATVFTVLTGPVGIAVAAIAGLTVAGVALYKHLSQESIPAIKLFGKEVSEATKEAVGGFLELNDEATVALNQLSWSGQEVTKEMADNIAGNFSQMASQVQAGLAKHHEESLAKIKGFVAGSTSLSQQEQDEILNNMQQGYENRKQTIADGEARIKTILDTATAEKRALTKSEQEEINAIQRQMVDTGIQVLSENEIEAKAIMERMKAQAGEISVKQAAEVVKNSIEQKDKTIKAANEQYDRVIKEIIRQRDEAGTITKDQADRLIKEATRQKDDTVKQAEIMHQRVVEEAKAQAQEHVNQVDWETGQIKTKWQAMKDDIFAKAQAIKENVISTWEEIKTTTSQQWENIRSTMSDRWNDIKTNTSETVAAIKTNVSTTWDEVKTKTYETWDNIKTKTAETWQAIQNKIDEHGGGIKGLINSYTEGYKSVWDSALTTMKEVTSEKFSAMADKVNESLDRVKSAISSAIDRIKEWNATSVKEKVFSIVERITRVISTVTSGGGADDNYSGTSFFPGGLTMVGELGPELVALPRGSRIYSDHETKEILGGDKGITQNIVINSPTPLTPAETARRIKNASRQLALEW</sequence>
<proteinExistence type="predicted"/>
<dbReference type="HOGENOM" id="CLU_008048_0_0_9"/>
<feature type="coiled-coil region" evidence="2">
    <location>
        <begin position="92"/>
        <end position="119"/>
    </location>
</feature>
<keyword evidence="1" id="KW-1188">Viral release from host cell</keyword>
<keyword evidence="6" id="KW-1185">Reference proteome</keyword>
<dbReference type="Proteomes" id="UP000013520">
    <property type="component" value="Chromosome"/>
</dbReference>
<dbReference type="PANTHER" id="PTHR37813">
    <property type="entry name" value="FELS-2 PROPHAGE PROTEIN"/>
    <property type="match status" value="1"/>
</dbReference>
<protein>
    <submittedName>
        <fullName evidence="5">Phage tail tape measure protein, TP901 family</fullName>
    </submittedName>
</protein>
<accession>R4KKH9</accession>
<keyword evidence="3" id="KW-0812">Transmembrane</keyword>
<evidence type="ECO:0000259" key="4">
    <source>
        <dbReference type="Pfam" id="PF10145"/>
    </source>
</evidence>
<feature type="transmembrane region" description="Helical" evidence="3">
    <location>
        <begin position="526"/>
        <end position="551"/>
    </location>
</feature>
<evidence type="ECO:0000313" key="5">
    <source>
        <dbReference type="EMBL" id="AGL03723.1"/>
    </source>
</evidence>
<keyword evidence="2" id="KW-0175">Coiled coil</keyword>
<dbReference type="Gene3D" id="1.20.5.1230">
    <property type="entry name" value="Apolipoprotein A-I"/>
    <property type="match status" value="1"/>
</dbReference>
<dbReference type="RefSeq" id="WP_006524218.1">
    <property type="nucleotide sequence ID" value="NC_021184.1"/>
</dbReference>
<evidence type="ECO:0000313" key="6">
    <source>
        <dbReference type="Proteomes" id="UP000013520"/>
    </source>
</evidence>
<dbReference type="eggNOG" id="COG5283">
    <property type="taxonomic scope" value="Bacteria"/>
</dbReference>
<dbReference type="OrthoDB" id="28713at2"/>
<name>R4KKH9_9FIRM</name>
<dbReference type="eggNOG" id="COG1196">
    <property type="taxonomic scope" value="Bacteria"/>
</dbReference>
<dbReference type="AlphaFoldDB" id="R4KKH9"/>
<reference evidence="5 6" key="1">
    <citation type="submission" date="2012-01" db="EMBL/GenBank/DDBJ databases">
        <title>Complete sequence of Desulfotomaculum gibsoniae DSM 7213.</title>
        <authorList>
            <consortium name="US DOE Joint Genome Institute"/>
            <person name="Lucas S."/>
            <person name="Han J."/>
            <person name="Lapidus A."/>
            <person name="Cheng J.-F."/>
            <person name="Goodwin L."/>
            <person name="Pitluck S."/>
            <person name="Peters L."/>
            <person name="Ovchinnikova G."/>
            <person name="Teshima H."/>
            <person name="Detter J.C."/>
            <person name="Han C."/>
            <person name="Tapia R."/>
            <person name="Land M."/>
            <person name="Hauser L."/>
            <person name="Kyrpides N."/>
            <person name="Ivanova N."/>
            <person name="Pagani I."/>
            <person name="Parshina S."/>
            <person name="Plugge C."/>
            <person name="Muyzer G."/>
            <person name="Kuever J."/>
            <person name="Ivanova A."/>
            <person name="Nazina T."/>
            <person name="Klenk H.-P."/>
            <person name="Brambilla E."/>
            <person name="Spring S."/>
            <person name="Stams A.F."/>
            <person name="Woyke T."/>
        </authorList>
    </citation>
    <scope>NUCLEOTIDE SEQUENCE [LARGE SCALE GENOMIC DNA]</scope>
    <source>
        <strain evidence="5 6">DSM 7213</strain>
    </source>
</reference>
<feature type="coiled-coil region" evidence="2">
    <location>
        <begin position="775"/>
        <end position="835"/>
    </location>
</feature>
<dbReference type="NCBIfam" id="TIGR01760">
    <property type="entry name" value="tape_meas_TP901"/>
    <property type="match status" value="1"/>
</dbReference>
<feature type="transmembrane region" description="Helical" evidence="3">
    <location>
        <begin position="557"/>
        <end position="587"/>
    </location>
</feature>
<dbReference type="SUPFAM" id="SSF58113">
    <property type="entry name" value="Apolipoprotein A-I"/>
    <property type="match status" value="1"/>
</dbReference>
<evidence type="ECO:0000256" key="2">
    <source>
        <dbReference type="SAM" id="Coils"/>
    </source>
</evidence>
<evidence type="ECO:0000256" key="1">
    <source>
        <dbReference type="ARBA" id="ARBA00022612"/>
    </source>
</evidence>
<gene>
    <name evidence="5" type="ORF">Desgi_4495</name>
</gene>
<dbReference type="EMBL" id="CP003273">
    <property type="protein sequence ID" value="AGL03723.1"/>
    <property type="molecule type" value="Genomic_DNA"/>
</dbReference>
<dbReference type="PANTHER" id="PTHR37813:SF1">
    <property type="entry name" value="FELS-2 PROPHAGE PROTEIN"/>
    <property type="match status" value="1"/>
</dbReference>
<keyword evidence="3" id="KW-0472">Membrane</keyword>
<organism evidence="5 6">
    <name type="scientific">Desulfoscipio gibsoniae DSM 7213</name>
    <dbReference type="NCBI Taxonomy" id="767817"/>
    <lineage>
        <taxon>Bacteria</taxon>
        <taxon>Bacillati</taxon>
        <taxon>Bacillota</taxon>
        <taxon>Clostridia</taxon>
        <taxon>Eubacteriales</taxon>
        <taxon>Desulfallaceae</taxon>
        <taxon>Desulfoscipio</taxon>
    </lineage>
</organism>
<feature type="domain" description="Phage tail tape measure protein" evidence="4">
    <location>
        <begin position="204"/>
        <end position="389"/>
    </location>
</feature>
<dbReference type="STRING" id="767817.Desgi_4495"/>